<dbReference type="HOGENOM" id="CLU_160200_0_0_1"/>
<dbReference type="InParanoid" id="P91183"/>
<dbReference type="WormBase" id="C53C11.4">
    <property type="protein sequence ID" value="CE04267"/>
    <property type="gene ID" value="WBGene00016901"/>
</dbReference>
<dbReference type="PaxDb" id="6239-C53C11.4"/>
<evidence type="ECO:0000313" key="3">
    <source>
        <dbReference type="Proteomes" id="UP000001940"/>
    </source>
</evidence>
<dbReference type="InterPro" id="IPR008627">
    <property type="entry name" value="GETHR_repeat"/>
</dbReference>
<reference evidence="2 3" key="1">
    <citation type="journal article" date="1998" name="Science">
        <title>Genome sequence of the nematode C. elegans: a platform for investigating biology.</title>
        <authorList>
            <consortium name="The C. elegans sequencing consortium"/>
            <person name="Sulson J.E."/>
            <person name="Waterston R."/>
        </authorList>
    </citation>
    <scope>NUCLEOTIDE SEQUENCE [LARGE SCALE GENOMIC DNA]</scope>
    <source>
        <strain evidence="2 3">Bristol N2</strain>
    </source>
</reference>
<feature type="region of interest" description="Disordered" evidence="1">
    <location>
        <begin position="34"/>
        <end position="82"/>
    </location>
</feature>
<sequence length="101" mass="11736">MFQNLLENSKKFWIVLEPSGKFLKMLLRDLRGETHRGETHHGETHRGEAHRGETHRGETHRGETRRGETHRGETRRGETQNFGGKFKFSVKNILAGNLNFL</sequence>
<evidence type="ECO:0000256" key="1">
    <source>
        <dbReference type="SAM" id="MobiDB-lite"/>
    </source>
</evidence>
<dbReference type="GeneID" id="183756"/>
<dbReference type="UCSC" id="C53C11.4">
    <property type="organism name" value="c. elegans"/>
</dbReference>
<dbReference type="Bgee" id="WBGene00016901">
    <property type="expression patterns" value="Expressed in pharyngeal muscle cell (C elegans) and 1 other cell type or tissue"/>
</dbReference>
<dbReference type="Proteomes" id="UP000001940">
    <property type="component" value="Chromosome X"/>
</dbReference>
<dbReference type="CTD" id="183756"/>
<feature type="compositionally biased region" description="Basic and acidic residues" evidence="1">
    <location>
        <begin position="34"/>
        <end position="78"/>
    </location>
</feature>
<dbReference type="PIR" id="T25656">
    <property type="entry name" value="T25656"/>
</dbReference>
<dbReference type="Pfam" id="PF05671">
    <property type="entry name" value="GETHR"/>
    <property type="match status" value="2"/>
</dbReference>
<organism evidence="2 3">
    <name type="scientific">Caenorhabditis elegans</name>
    <dbReference type="NCBI Taxonomy" id="6239"/>
    <lineage>
        <taxon>Eukaryota</taxon>
        <taxon>Metazoa</taxon>
        <taxon>Ecdysozoa</taxon>
        <taxon>Nematoda</taxon>
        <taxon>Chromadorea</taxon>
        <taxon>Rhabditida</taxon>
        <taxon>Rhabditina</taxon>
        <taxon>Rhabditomorpha</taxon>
        <taxon>Rhabditoidea</taxon>
        <taxon>Rhabditidae</taxon>
        <taxon>Peloderinae</taxon>
        <taxon>Caenorhabditis</taxon>
    </lineage>
</organism>
<dbReference type="RefSeq" id="NP_510809.1">
    <property type="nucleotide sequence ID" value="NM_078408.1"/>
</dbReference>
<evidence type="ECO:0000313" key="4">
    <source>
        <dbReference type="WormBase" id="C53C11.4"/>
    </source>
</evidence>
<proteinExistence type="predicted"/>
<dbReference type="STRING" id="6239.C53C11.4.1"/>
<name>P91183_CAEEL</name>
<protein>
    <submittedName>
        <fullName evidence="2">Uncharacterized protein</fullName>
    </submittedName>
</protein>
<dbReference type="AGR" id="WB:WBGene00016901"/>
<evidence type="ECO:0000313" key="2">
    <source>
        <dbReference type="EMBL" id="CCD67928.1"/>
    </source>
</evidence>
<keyword evidence="3" id="KW-1185">Reference proteome</keyword>
<gene>
    <name evidence="2 4" type="ORF">C53C11.4</name>
    <name evidence="2" type="ORF">CELE_C53C11.4</name>
</gene>
<dbReference type="KEGG" id="cel:CELE_C53C11.4"/>
<accession>P91183</accession>
<dbReference type="EMBL" id="BX284606">
    <property type="protein sequence ID" value="CCD67928.1"/>
    <property type="molecule type" value="Genomic_DNA"/>
</dbReference>
<dbReference type="AlphaFoldDB" id="P91183"/>